<organism evidence="2">
    <name type="scientific">Eutreptiella gymnastica</name>
    <dbReference type="NCBI Taxonomy" id="73025"/>
    <lineage>
        <taxon>Eukaryota</taxon>
        <taxon>Discoba</taxon>
        <taxon>Euglenozoa</taxon>
        <taxon>Euglenida</taxon>
        <taxon>Spirocuta</taxon>
        <taxon>Euglenophyceae</taxon>
        <taxon>Eutreptiales</taxon>
        <taxon>Eutreptiaceae</taxon>
        <taxon>Eutreptiella</taxon>
    </lineage>
</organism>
<dbReference type="SUPFAM" id="SSF54648">
    <property type="entry name" value="DLC"/>
    <property type="match status" value="1"/>
</dbReference>
<dbReference type="SMART" id="SM01375">
    <property type="entry name" value="Dynein_light"/>
    <property type="match status" value="1"/>
</dbReference>
<dbReference type="EMBL" id="HBJA01148537">
    <property type="protein sequence ID" value="CAE0839778.1"/>
    <property type="molecule type" value="Transcribed_RNA"/>
</dbReference>
<dbReference type="GO" id="GO:0005868">
    <property type="term" value="C:cytoplasmic dynein complex"/>
    <property type="evidence" value="ECO:0007669"/>
    <property type="project" value="TreeGrafter"/>
</dbReference>
<dbReference type="PANTHER" id="PTHR11886">
    <property type="entry name" value="DYNEIN LIGHT CHAIN"/>
    <property type="match status" value="1"/>
</dbReference>
<dbReference type="AlphaFoldDB" id="A0A7S4GKL1"/>
<name>A0A7S4GKL1_9EUGL</name>
<dbReference type="Pfam" id="PF01221">
    <property type="entry name" value="Dynein_light"/>
    <property type="match status" value="1"/>
</dbReference>
<sequence length="119" mass="13810">MADEEELTEEQIARNKKKLLRPDRKIVVKICDMDEETKENAIEYAQQGLDDHKLYKDVAAHIKRCCDEKYGGTWHCIVGQHFGSNVTHDAYTMINFYLDKLAFLIFKSGPPEKEKEESS</sequence>
<comment type="similarity">
    <text evidence="1">Belongs to the dynein light chain family.</text>
</comment>
<comment type="subcellular location">
    <subcellularLocation>
        <location evidence="1">Cytoplasm</location>
        <location evidence="1">Cytoskeleton</location>
    </subcellularLocation>
</comment>
<dbReference type="FunFam" id="3.30.740.10:FF:000006">
    <property type="entry name" value="Dynein light chain"/>
    <property type="match status" value="1"/>
</dbReference>
<keyword evidence="1" id="KW-0963">Cytoplasm</keyword>
<gene>
    <name evidence="2" type="ORF">EGYM00163_LOCUS51086</name>
</gene>
<keyword evidence="1" id="KW-0493">Microtubule</keyword>
<dbReference type="InterPro" id="IPR001372">
    <property type="entry name" value="Dynein_light_chain_typ-1/2"/>
</dbReference>
<keyword evidence="1" id="KW-0206">Cytoskeleton</keyword>
<dbReference type="CDD" id="cd21452">
    <property type="entry name" value="DLC-like_DYNLL1_DYNLL2"/>
    <property type="match status" value="1"/>
</dbReference>
<evidence type="ECO:0000256" key="1">
    <source>
        <dbReference type="RuleBase" id="RU365010"/>
    </source>
</evidence>
<protein>
    <recommendedName>
        <fullName evidence="1">Dynein light chain</fullName>
    </recommendedName>
</protein>
<dbReference type="Gene3D" id="3.30.740.10">
    <property type="entry name" value="Protein Inhibitor Of Neuronal Nitric Oxide Synthase"/>
    <property type="match status" value="1"/>
</dbReference>
<evidence type="ECO:0000313" key="2">
    <source>
        <dbReference type="EMBL" id="CAE0839778.1"/>
    </source>
</evidence>
<dbReference type="GO" id="GO:0005874">
    <property type="term" value="C:microtubule"/>
    <property type="evidence" value="ECO:0007669"/>
    <property type="project" value="UniProtKB-KW"/>
</dbReference>
<keyword evidence="1" id="KW-0505">Motor protein</keyword>
<keyword evidence="1" id="KW-0243">Dynein</keyword>
<proteinExistence type="inferred from homology"/>
<reference evidence="2" key="1">
    <citation type="submission" date="2021-01" db="EMBL/GenBank/DDBJ databases">
        <authorList>
            <person name="Corre E."/>
            <person name="Pelletier E."/>
            <person name="Niang G."/>
            <person name="Scheremetjew M."/>
            <person name="Finn R."/>
            <person name="Kale V."/>
            <person name="Holt S."/>
            <person name="Cochrane G."/>
            <person name="Meng A."/>
            <person name="Brown T."/>
            <person name="Cohen L."/>
        </authorList>
    </citation>
    <scope>NUCLEOTIDE SEQUENCE</scope>
    <source>
        <strain evidence="2">CCMP1594</strain>
    </source>
</reference>
<dbReference type="GO" id="GO:0007017">
    <property type="term" value="P:microtubule-based process"/>
    <property type="evidence" value="ECO:0007669"/>
    <property type="project" value="InterPro"/>
</dbReference>
<dbReference type="PANTHER" id="PTHR11886:SF60">
    <property type="entry name" value="DYNEIN LIGHT CHAIN"/>
    <property type="match status" value="1"/>
</dbReference>
<dbReference type="InterPro" id="IPR037177">
    <property type="entry name" value="DLC_sf"/>
</dbReference>
<accession>A0A7S4GKL1</accession>
<dbReference type="GO" id="GO:0045505">
    <property type="term" value="F:dynein intermediate chain binding"/>
    <property type="evidence" value="ECO:0007669"/>
    <property type="project" value="TreeGrafter"/>
</dbReference>